<feature type="transmembrane region" description="Helical" evidence="3">
    <location>
        <begin position="44"/>
        <end position="65"/>
    </location>
</feature>
<sequence length="389" mass="43213">MSEKIDESGSSRAETEAEFTDTIEGEVERIDESAGRSGSTRLPILLAVVALLTVAVGLLLGYRYWLDMKQTLVSLNDDLVKANQEQSQFERQLAQTRQHFEQQQKAIAAQKSALEKQAETIRLAREASQQQGDQLYRSLAEIQTRMGGREGQWRVAEAEYLMRVANHRLTLMGDPDTALEALKSADERLTASGDPGWSGVREKIAAEITRLTALPKLDSAGISAELTALAKRVETLPLRDAGLVQGPISAQPDSLPDVADNGEFSPQKLLDDFWRGFKSMMVIRHHDRPVSAMLPPEQRYFLLQNLSLKIENAKAAMMGRNQALYTDNLTSAAEWVDHYFQATAPEVVGFKSQLEGLAARVIAPELPDISGSLRALQKRRQTMNREGLR</sequence>
<protein>
    <submittedName>
        <fullName evidence="4">Putative uroporphyrinogen-III C-methyltransferase</fullName>
        <ecNumber evidence="4">2.1.1.107</ecNumber>
    </submittedName>
</protein>
<dbReference type="Proteomes" id="UP000094769">
    <property type="component" value="Unassembled WGS sequence"/>
</dbReference>
<dbReference type="GO" id="GO:0032259">
    <property type="term" value="P:methylation"/>
    <property type="evidence" value="ECO:0007669"/>
    <property type="project" value="UniProtKB-KW"/>
</dbReference>
<evidence type="ECO:0000313" key="4">
    <source>
        <dbReference type="EMBL" id="ODJ89413.1"/>
    </source>
</evidence>
<dbReference type="OrthoDB" id="5739852at2"/>
<dbReference type="RefSeq" id="WP_069121134.1">
    <property type="nucleotide sequence ID" value="NZ_MARB01000002.1"/>
</dbReference>
<gene>
    <name evidence="4" type="primary">hemX</name>
    <name evidence="4" type="ORF">CODIS_05120</name>
</gene>
<dbReference type="EMBL" id="MARB01000002">
    <property type="protein sequence ID" value="ODJ89413.1"/>
    <property type="molecule type" value="Genomic_DNA"/>
</dbReference>
<feature type="coiled-coil region" evidence="1">
    <location>
        <begin position="72"/>
        <end position="131"/>
    </location>
</feature>
<feature type="region of interest" description="Disordered" evidence="2">
    <location>
        <begin position="1"/>
        <end position="34"/>
    </location>
</feature>
<dbReference type="PANTHER" id="PTHR38043:SF1">
    <property type="entry name" value="PROTEIN HEMX"/>
    <property type="match status" value="1"/>
</dbReference>
<evidence type="ECO:0000313" key="5">
    <source>
        <dbReference type="Proteomes" id="UP000094769"/>
    </source>
</evidence>
<dbReference type="InterPro" id="IPR007470">
    <property type="entry name" value="HemX"/>
</dbReference>
<organism evidence="4 5">
    <name type="scientific">Candidatus Thiodiazotropha endolucinida</name>
    <dbReference type="NCBI Taxonomy" id="1655433"/>
    <lineage>
        <taxon>Bacteria</taxon>
        <taxon>Pseudomonadati</taxon>
        <taxon>Pseudomonadota</taxon>
        <taxon>Gammaproteobacteria</taxon>
        <taxon>Chromatiales</taxon>
        <taxon>Sedimenticolaceae</taxon>
        <taxon>Candidatus Thiodiazotropha</taxon>
    </lineage>
</organism>
<keyword evidence="4" id="KW-0808">Transferase</keyword>
<proteinExistence type="predicted"/>
<feature type="compositionally biased region" description="Basic and acidic residues" evidence="2">
    <location>
        <begin position="1"/>
        <end position="15"/>
    </location>
</feature>
<evidence type="ECO:0000256" key="3">
    <source>
        <dbReference type="SAM" id="Phobius"/>
    </source>
</evidence>
<accession>A0A7Z1AHA8</accession>
<dbReference type="EC" id="2.1.1.107" evidence="4"/>
<feature type="compositionally biased region" description="Acidic residues" evidence="2">
    <location>
        <begin position="16"/>
        <end position="25"/>
    </location>
</feature>
<keyword evidence="3" id="KW-0812">Transmembrane</keyword>
<reference evidence="4 5" key="1">
    <citation type="submission" date="2016-06" db="EMBL/GenBank/DDBJ databases">
        <title>Genome sequence of endosymbiont of Candidatus Endolucinida thiodiazotropha.</title>
        <authorList>
            <person name="Poehlein A."/>
            <person name="Koenig S."/>
            <person name="Heiden S.E."/>
            <person name="Thuermer A."/>
            <person name="Voget S."/>
            <person name="Daniel R."/>
            <person name="Markert S."/>
            <person name="Gros O."/>
            <person name="Schweder T."/>
        </authorList>
    </citation>
    <scope>NUCLEOTIDE SEQUENCE [LARGE SCALE GENOMIC DNA]</scope>
    <source>
        <strain evidence="4 5">COS</strain>
    </source>
</reference>
<dbReference type="PANTHER" id="PTHR38043">
    <property type="entry name" value="PROTEIN HEMX"/>
    <property type="match status" value="1"/>
</dbReference>
<evidence type="ECO:0000256" key="2">
    <source>
        <dbReference type="SAM" id="MobiDB-lite"/>
    </source>
</evidence>
<keyword evidence="4" id="KW-0489">Methyltransferase</keyword>
<keyword evidence="3" id="KW-1133">Transmembrane helix</keyword>
<comment type="caution">
    <text evidence="4">The sequence shown here is derived from an EMBL/GenBank/DDBJ whole genome shotgun (WGS) entry which is preliminary data.</text>
</comment>
<keyword evidence="5" id="KW-1185">Reference proteome</keyword>
<name>A0A7Z1AHA8_9GAMM</name>
<dbReference type="Pfam" id="PF04375">
    <property type="entry name" value="HemX"/>
    <property type="match status" value="1"/>
</dbReference>
<dbReference type="AlphaFoldDB" id="A0A7Z1AHA8"/>
<dbReference type="GO" id="GO:0004851">
    <property type="term" value="F:uroporphyrin-III C-methyltransferase activity"/>
    <property type="evidence" value="ECO:0007669"/>
    <property type="project" value="UniProtKB-EC"/>
</dbReference>
<evidence type="ECO:0000256" key="1">
    <source>
        <dbReference type="SAM" id="Coils"/>
    </source>
</evidence>
<keyword evidence="1" id="KW-0175">Coiled coil</keyword>
<keyword evidence="3" id="KW-0472">Membrane</keyword>